<sequence length="380" mass="43492">MENMANRLQRMLLMLPIIGSYMIWLFGIENSFTLFLLGNTGTILFILLIALVVLNFKRIQVADWILVGLAIFSIVFFTINQDLRNSASIEGNLIVSVFLLLLVGYRLYPLDEIDRLIILGIVSFFLCAISVRLFVEIPKVLTWEQILQNSNSLSTLWLNVNAIGGGILFATMTSTIILKSLENGVANVFVVLFYLLGLAGAWICQSRTSLIVLLGFIIVDNLFVKKFFERNQKWIMSFILFFCLAPFLIYYLAVNTSVDLFTGRENIWKYIFEKWLSDPVYIQLGMGDYLYSAKNLGPHNGFLYLLSHYGIIGYVFVFVPLSIQIIKFVNTPYYLTKLQVSSLFGLFMVLIYSMMEESLFIGAWVPIMTIFLWLGFGEYD</sequence>
<keyword evidence="1" id="KW-0812">Transmembrane</keyword>
<keyword evidence="1" id="KW-1133">Transmembrane helix</keyword>
<name>A0A4P5PCC1_9ENTE</name>
<feature type="transmembrane region" description="Helical" evidence="1">
    <location>
        <begin position="235"/>
        <end position="253"/>
    </location>
</feature>
<dbReference type="OrthoDB" id="2088278at2"/>
<feature type="transmembrane region" description="Helical" evidence="1">
    <location>
        <begin position="333"/>
        <end position="352"/>
    </location>
</feature>
<feature type="transmembrane region" description="Helical" evidence="1">
    <location>
        <begin position="358"/>
        <end position="376"/>
    </location>
</feature>
<feature type="transmembrane region" description="Helical" evidence="1">
    <location>
        <begin position="34"/>
        <end position="54"/>
    </location>
</feature>
<feature type="transmembrane region" description="Helical" evidence="1">
    <location>
        <begin position="61"/>
        <end position="79"/>
    </location>
</feature>
<feature type="transmembrane region" description="Helical" evidence="1">
    <location>
        <begin position="155"/>
        <end position="178"/>
    </location>
</feature>
<feature type="transmembrane region" description="Helical" evidence="1">
    <location>
        <begin position="209"/>
        <end position="228"/>
    </location>
</feature>
<evidence type="ECO:0000313" key="3">
    <source>
        <dbReference type="Proteomes" id="UP000290567"/>
    </source>
</evidence>
<feature type="transmembrane region" description="Helical" evidence="1">
    <location>
        <begin position="116"/>
        <end position="135"/>
    </location>
</feature>
<reference evidence="3" key="1">
    <citation type="submission" date="2019-02" db="EMBL/GenBank/DDBJ databases">
        <title>Draft genome sequence of Enterococcus sp. Gos25-1.</title>
        <authorList>
            <person name="Tanaka N."/>
            <person name="Shiwa Y."/>
            <person name="Fujita N."/>
        </authorList>
    </citation>
    <scope>NUCLEOTIDE SEQUENCE [LARGE SCALE GENOMIC DNA]</scope>
    <source>
        <strain evidence="3">Gos25-1</strain>
    </source>
</reference>
<dbReference type="NCBIfam" id="NF037933">
    <property type="entry name" value="EpaQ_fam"/>
    <property type="match status" value="1"/>
</dbReference>
<protein>
    <submittedName>
        <fullName evidence="2">Uncharacterized protein</fullName>
    </submittedName>
</protein>
<feature type="transmembrane region" description="Helical" evidence="1">
    <location>
        <begin position="12"/>
        <end position="28"/>
    </location>
</feature>
<feature type="transmembrane region" description="Helical" evidence="1">
    <location>
        <begin position="185"/>
        <end position="203"/>
    </location>
</feature>
<accession>A0A4P5PCC1</accession>
<keyword evidence="3" id="KW-1185">Reference proteome</keyword>
<dbReference type="EMBL" id="BJCC01000014">
    <property type="protein sequence ID" value="GCF93931.1"/>
    <property type="molecule type" value="Genomic_DNA"/>
</dbReference>
<keyword evidence="1" id="KW-0472">Membrane</keyword>
<comment type="caution">
    <text evidence="2">The sequence shown here is derived from an EMBL/GenBank/DDBJ whole genome shotgun (WGS) entry which is preliminary data.</text>
</comment>
<dbReference type="AlphaFoldDB" id="A0A4P5PCC1"/>
<feature type="transmembrane region" description="Helical" evidence="1">
    <location>
        <begin position="301"/>
        <end position="321"/>
    </location>
</feature>
<evidence type="ECO:0000313" key="2">
    <source>
        <dbReference type="EMBL" id="GCF93931.1"/>
    </source>
</evidence>
<feature type="transmembrane region" description="Helical" evidence="1">
    <location>
        <begin position="91"/>
        <end position="109"/>
    </location>
</feature>
<gene>
    <name evidence="2" type="ORF">NRIC_18220</name>
</gene>
<dbReference type="Proteomes" id="UP000290567">
    <property type="component" value="Unassembled WGS sequence"/>
</dbReference>
<dbReference type="RefSeq" id="WP_146622372.1">
    <property type="nucleotide sequence ID" value="NZ_BJCC01000014.1"/>
</dbReference>
<proteinExistence type="predicted"/>
<organism evidence="2 3">
    <name type="scientific">Enterococcus florum</name>
    <dbReference type="NCBI Taxonomy" id="2480627"/>
    <lineage>
        <taxon>Bacteria</taxon>
        <taxon>Bacillati</taxon>
        <taxon>Bacillota</taxon>
        <taxon>Bacilli</taxon>
        <taxon>Lactobacillales</taxon>
        <taxon>Enterococcaceae</taxon>
        <taxon>Enterococcus</taxon>
    </lineage>
</organism>
<evidence type="ECO:0000256" key="1">
    <source>
        <dbReference type="SAM" id="Phobius"/>
    </source>
</evidence>